<organism evidence="8 9">
    <name type="scientific">Carex littledalei</name>
    <dbReference type="NCBI Taxonomy" id="544730"/>
    <lineage>
        <taxon>Eukaryota</taxon>
        <taxon>Viridiplantae</taxon>
        <taxon>Streptophyta</taxon>
        <taxon>Embryophyta</taxon>
        <taxon>Tracheophyta</taxon>
        <taxon>Spermatophyta</taxon>
        <taxon>Magnoliopsida</taxon>
        <taxon>Liliopsida</taxon>
        <taxon>Poales</taxon>
        <taxon>Cyperaceae</taxon>
        <taxon>Cyperoideae</taxon>
        <taxon>Cariceae</taxon>
        <taxon>Carex</taxon>
        <taxon>Carex subgen. Euthyceras</taxon>
    </lineage>
</organism>
<dbReference type="EMBL" id="SWLB01000006">
    <property type="protein sequence ID" value="KAF3337334.1"/>
    <property type="molecule type" value="Genomic_DNA"/>
</dbReference>
<evidence type="ECO:0000313" key="9">
    <source>
        <dbReference type="Proteomes" id="UP000623129"/>
    </source>
</evidence>
<keyword evidence="5" id="KW-0539">Nucleus</keyword>
<dbReference type="SUPFAM" id="SSF55455">
    <property type="entry name" value="SRF-like"/>
    <property type="match status" value="1"/>
</dbReference>
<dbReference type="InterPro" id="IPR002100">
    <property type="entry name" value="TF_MADSbox"/>
</dbReference>
<evidence type="ECO:0000256" key="2">
    <source>
        <dbReference type="ARBA" id="ARBA00023015"/>
    </source>
</evidence>
<keyword evidence="3" id="KW-0238">DNA-binding</keyword>
<dbReference type="PROSITE" id="PS50066">
    <property type="entry name" value="MADS_BOX_2"/>
    <property type="match status" value="1"/>
</dbReference>
<dbReference type="InterPro" id="IPR033896">
    <property type="entry name" value="MEF2-like_N"/>
</dbReference>
<dbReference type="SMART" id="SM00432">
    <property type="entry name" value="MADS"/>
    <property type="match status" value="1"/>
</dbReference>
<feature type="domain" description="MADS-box" evidence="7">
    <location>
        <begin position="1"/>
        <end position="61"/>
    </location>
</feature>
<sequence>MGRVKVPIKKIENITTRQVTFSKRRSGLIKKAYELSVLCDIEVALIMFSPSGKLSHFSGRRRDGTRNVVIPNKENWITFLENLKAAEDMVRQASSSNNEASSTSNLSEISKDSPTKDINQEVMKSKARLEELNETTRFLFGDLNKLHHTHQELEERETRLMEVLSRVCERKEHLIINSSTLAASMSLPSMLHGHNKLLQTNQGLVQMQSHKEGNSSLVQQESPFIQQTKANKEKILMQPPVEKIVDMKEEVVMELNYNEVPKYQNQTSLFNDKAVQEINNPMKPPNIAFGSFQVNPWEQIRKNTSTTWTQRLPTTEQFPLF</sequence>
<evidence type="ECO:0000313" key="8">
    <source>
        <dbReference type="EMBL" id="KAF3337334.1"/>
    </source>
</evidence>
<dbReference type="InterPro" id="IPR036879">
    <property type="entry name" value="TF_MADSbox_sf"/>
</dbReference>
<evidence type="ECO:0000256" key="4">
    <source>
        <dbReference type="ARBA" id="ARBA00023163"/>
    </source>
</evidence>
<dbReference type="GO" id="GO:0046983">
    <property type="term" value="F:protein dimerization activity"/>
    <property type="evidence" value="ECO:0007669"/>
    <property type="project" value="InterPro"/>
</dbReference>
<dbReference type="GO" id="GO:0005634">
    <property type="term" value="C:nucleus"/>
    <property type="evidence" value="ECO:0007669"/>
    <property type="project" value="UniProtKB-SubCell"/>
</dbReference>
<dbReference type="GO" id="GO:0045944">
    <property type="term" value="P:positive regulation of transcription by RNA polymerase II"/>
    <property type="evidence" value="ECO:0007669"/>
    <property type="project" value="InterPro"/>
</dbReference>
<feature type="compositionally biased region" description="Low complexity" evidence="6">
    <location>
        <begin position="93"/>
        <end position="108"/>
    </location>
</feature>
<dbReference type="PROSITE" id="PS00350">
    <property type="entry name" value="MADS_BOX_1"/>
    <property type="match status" value="1"/>
</dbReference>
<evidence type="ECO:0000256" key="1">
    <source>
        <dbReference type="ARBA" id="ARBA00004123"/>
    </source>
</evidence>
<feature type="compositionally biased region" description="Basic and acidic residues" evidence="6">
    <location>
        <begin position="109"/>
        <end position="118"/>
    </location>
</feature>
<dbReference type="CDD" id="cd00265">
    <property type="entry name" value="MADS_MEF2_like"/>
    <property type="match status" value="1"/>
</dbReference>
<dbReference type="InterPro" id="IPR050142">
    <property type="entry name" value="MADS-box/MEF2_TF"/>
</dbReference>
<comment type="caution">
    <text evidence="8">The sequence shown here is derived from an EMBL/GenBank/DDBJ whole genome shotgun (WGS) entry which is preliminary data.</text>
</comment>
<name>A0A833VY98_9POAL</name>
<comment type="subcellular location">
    <subcellularLocation>
        <location evidence="1">Nucleus</location>
    </subcellularLocation>
</comment>
<gene>
    <name evidence="8" type="ORF">FCM35_KLT17921</name>
</gene>
<keyword evidence="9" id="KW-1185">Reference proteome</keyword>
<keyword evidence="2" id="KW-0805">Transcription regulation</keyword>
<accession>A0A833VY98</accession>
<protein>
    <submittedName>
        <fullName evidence="8">MADS-box transcription factor 58</fullName>
    </submittedName>
</protein>
<dbReference type="Pfam" id="PF00319">
    <property type="entry name" value="SRF-TF"/>
    <property type="match status" value="1"/>
</dbReference>
<proteinExistence type="predicted"/>
<reference evidence="8" key="1">
    <citation type="submission" date="2020-01" db="EMBL/GenBank/DDBJ databases">
        <title>Genome sequence of Kobresia littledalei, the first chromosome-level genome in the family Cyperaceae.</title>
        <authorList>
            <person name="Qu G."/>
        </authorList>
    </citation>
    <scope>NUCLEOTIDE SEQUENCE</scope>
    <source>
        <strain evidence="8">C.B.Clarke</strain>
        <tissue evidence="8">Leaf</tissue>
    </source>
</reference>
<evidence type="ECO:0000256" key="3">
    <source>
        <dbReference type="ARBA" id="ARBA00023125"/>
    </source>
</evidence>
<dbReference type="OrthoDB" id="1898716at2759"/>
<feature type="region of interest" description="Disordered" evidence="6">
    <location>
        <begin position="90"/>
        <end position="118"/>
    </location>
</feature>
<keyword evidence="4" id="KW-0804">Transcription</keyword>
<evidence type="ECO:0000256" key="5">
    <source>
        <dbReference type="ARBA" id="ARBA00023242"/>
    </source>
</evidence>
<evidence type="ECO:0000259" key="7">
    <source>
        <dbReference type="PROSITE" id="PS50066"/>
    </source>
</evidence>
<evidence type="ECO:0000256" key="6">
    <source>
        <dbReference type="SAM" id="MobiDB-lite"/>
    </source>
</evidence>
<dbReference type="PANTHER" id="PTHR48019">
    <property type="entry name" value="SERUM RESPONSE FACTOR HOMOLOG"/>
    <property type="match status" value="1"/>
</dbReference>
<dbReference type="AlphaFoldDB" id="A0A833VY98"/>
<dbReference type="Gene3D" id="3.40.1810.10">
    <property type="entry name" value="Transcription factor, MADS-box"/>
    <property type="match status" value="1"/>
</dbReference>
<dbReference type="Proteomes" id="UP000623129">
    <property type="component" value="Unassembled WGS sequence"/>
</dbReference>
<dbReference type="GO" id="GO:0000977">
    <property type="term" value="F:RNA polymerase II transcription regulatory region sequence-specific DNA binding"/>
    <property type="evidence" value="ECO:0007669"/>
    <property type="project" value="InterPro"/>
</dbReference>
<dbReference type="PRINTS" id="PR00404">
    <property type="entry name" value="MADSDOMAIN"/>
</dbReference>